<gene>
    <name evidence="2" type="ORF">RM545_15700</name>
</gene>
<feature type="domain" description="Glycosyltransferase 2-like" evidence="1">
    <location>
        <begin position="6"/>
        <end position="113"/>
    </location>
</feature>
<dbReference type="RefSeq" id="WP_311496238.1">
    <property type="nucleotide sequence ID" value="NZ_JAVRHO010000030.1"/>
</dbReference>
<keyword evidence="3" id="KW-1185">Reference proteome</keyword>
<dbReference type="EC" id="2.4.-.-" evidence="2"/>
<name>A0ABU3CP59_9FLAO</name>
<protein>
    <submittedName>
        <fullName evidence="2">Glycosyltransferase family 2 protein</fullName>
        <ecNumber evidence="2">2.4.-.-</ecNumber>
    </submittedName>
</protein>
<dbReference type="CDD" id="cd00761">
    <property type="entry name" value="Glyco_tranf_GTA_type"/>
    <property type="match status" value="1"/>
</dbReference>
<evidence type="ECO:0000313" key="2">
    <source>
        <dbReference type="EMBL" id="MDT0648139.1"/>
    </source>
</evidence>
<proteinExistence type="predicted"/>
<reference evidence="2 3" key="1">
    <citation type="submission" date="2023-09" db="EMBL/GenBank/DDBJ databases">
        <authorList>
            <person name="Rey-Velasco X."/>
        </authorList>
    </citation>
    <scope>NUCLEOTIDE SEQUENCE [LARGE SCALE GENOMIC DNA]</scope>
    <source>
        <strain evidence="2 3">F260</strain>
    </source>
</reference>
<accession>A0ABU3CP59</accession>
<comment type="caution">
    <text evidence="2">The sequence shown here is derived from an EMBL/GenBank/DDBJ whole genome shotgun (WGS) entry which is preliminary data.</text>
</comment>
<dbReference type="Gene3D" id="3.90.550.10">
    <property type="entry name" value="Spore Coat Polysaccharide Biosynthesis Protein SpsA, Chain A"/>
    <property type="match status" value="1"/>
</dbReference>
<dbReference type="InterPro" id="IPR001173">
    <property type="entry name" value="Glyco_trans_2-like"/>
</dbReference>
<dbReference type="GO" id="GO:0016757">
    <property type="term" value="F:glycosyltransferase activity"/>
    <property type="evidence" value="ECO:0007669"/>
    <property type="project" value="UniProtKB-KW"/>
</dbReference>
<organism evidence="2 3">
    <name type="scientific">Autumnicola lenta</name>
    <dbReference type="NCBI Taxonomy" id="3075593"/>
    <lineage>
        <taxon>Bacteria</taxon>
        <taxon>Pseudomonadati</taxon>
        <taxon>Bacteroidota</taxon>
        <taxon>Flavobacteriia</taxon>
        <taxon>Flavobacteriales</taxon>
        <taxon>Flavobacteriaceae</taxon>
        <taxon>Autumnicola</taxon>
    </lineage>
</organism>
<keyword evidence="2" id="KW-0328">Glycosyltransferase</keyword>
<dbReference type="InterPro" id="IPR029044">
    <property type="entry name" value="Nucleotide-diphossugar_trans"/>
</dbReference>
<keyword evidence="2" id="KW-0808">Transferase</keyword>
<dbReference type="Proteomes" id="UP001245285">
    <property type="component" value="Unassembled WGS sequence"/>
</dbReference>
<sequence length="317" mass="37020">MNPKITVIIPTFNRAHIISETLDSVHNQTFRDWECLIIDDGSTDNTSEVLKNYLQDRRFKYFQRPETREKGACTCRNIGIEKSSGEYIQFLDSDDVLGLNKFEIQLEKLQKASPLSLATCKWGGLKPKWEHPRLYEGLASYFSTKNPVEILDSFAKWFTYLPIQTYLVPRLLIKESGVWNSRLKINQDGEFFTRVILNSSEIIFCPEAYVLYRTGSGNRISTQRDTKEGIDNYIKSWSLIDEAISEKLKIRNHFYVRQAKATLFSSLKDKHPEWIQNNQDFFLNRTRSYIFKLLKLQSKVRDKIFVKQVSLKSGKSN</sequence>
<dbReference type="InterPro" id="IPR050834">
    <property type="entry name" value="Glycosyltransf_2"/>
</dbReference>
<dbReference type="PANTHER" id="PTHR43685:SF2">
    <property type="entry name" value="GLYCOSYLTRANSFERASE 2-LIKE DOMAIN-CONTAINING PROTEIN"/>
    <property type="match status" value="1"/>
</dbReference>
<dbReference type="SUPFAM" id="SSF53448">
    <property type="entry name" value="Nucleotide-diphospho-sugar transferases"/>
    <property type="match status" value="1"/>
</dbReference>
<evidence type="ECO:0000259" key="1">
    <source>
        <dbReference type="Pfam" id="PF00535"/>
    </source>
</evidence>
<dbReference type="EMBL" id="JAVRHO010000030">
    <property type="protein sequence ID" value="MDT0648139.1"/>
    <property type="molecule type" value="Genomic_DNA"/>
</dbReference>
<evidence type="ECO:0000313" key="3">
    <source>
        <dbReference type="Proteomes" id="UP001245285"/>
    </source>
</evidence>
<dbReference type="Pfam" id="PF00535">
    <property type="entry name" value="Glycos_transf_2"/>
    <property type="match status" value="1"/>
</dbReference>
<dbReference type="PANTHER" id="PTHR43685">
    <property type="entry name" value="GLYCOSYLTRANSFERASE"/>
    <property type="match status" value="1"/>
</dbReference>